<gene>
    <name evidence="1" type="ORF">NLG97_g117</name>
</gene>
<evidence type="ECO:0000313" key="2">
    <source>
        <dbReference type="Proteomes" id="UP001148737"/>
    </source>
</evidence>
<name>A0ACC1RB01_9HYPO</name>
<reference evidence="1" key="1">
    <citation type="submission" date="2022-07" db="EMBL/GenBank/DDBJ databases">
        <title>Genome Sequence of Lecanicillium saksenae.</title>
        <authorList>
            <person name="Buettner E."/>
        </authorList>
    </citation>
    <scope>NUCLEOTIDE SEQUENCE</scope>
    <source>
        <strain evidence="1">VT-O1</strain>
    </source>
</reference>
<proteinExistence type="predicted"/>
<dbReference type="Proteomes" id="UP001148737">
    <property type="component" value="Unassembled WGS sequence"/>
</dbReference>
<evidence type="ECO:0000313" key="1">
    <source>
        <dbReference type="EMBL" id="KAJ3499731.1"/>
    </source>
</evidence>
<dbReference type="EMBL" id="JANAKD010000003">
    <property type="protein sequence ID" value="KAJ3499731.1"/>
    <property type="molecule type" value="Genomic_DNA"/>
</dbReference>
<protein>
    <submittedName>
        <fullName evidence="1">Uncharacterized protein</fullName>
    </submittedName>
</protein>
<sequence length="565" mass="65499">MSSLAIRTRATPTTEHIQRAIDDLELLGPDRTKFSQALILICVTSTRDAESLEKLFDYDEGDIIRLVRQRMSNLCNLQHCFDDRTREHQLALILCVFELARAVKNHRQHQLLDDTRTLQQNRQTYLSILGIDSDATFVEIDEVTSLTGKCKILPQDQNMDQLHQLVRPDYLPIRTREGLPWELQHNITYRDAQHFTAFAATIAHEFNLSLNDDYEALFIIFQRFQSAQLGLLEANLDPLRNRLRNKILERRSPAELVLYVVASFAMCKNKHARCSIHEFLNYETNDVSRSTIDSLTRALDKAMRAWPVRSGQAEKFMSFLLGDAFDGKKERNVSTEISSTCMDWDEYWYLRFEGQADHDLAKAIVPPIKLTTWLVRKVVKTVSTNAISFNQSFHDSQHLWSQRHAFGRWLSDGRNNGSNDYWRDDSEPSPEEQMRSATPSNGPSNDKQNPNHTGNKVRKNETGEKMQYSTPKPILEKWGPTYLILHPDGTTYWAHRRTIGDKQMARNFDENYKGFGLDVDVYDLRDGQNKEYLLHFRGRPEEECHWAKENMLSPELRAAITYQGP</sequence>
<comment type="caution">
    <text evidence="1">The sequence shown here is derived from an EMBL/GenBank/DDBJ whole genome shotgun (WGS) entry which is preliminary data.</text>
</comment>
<organism evidence="1 2">
    <name type="scientific">Lecanicillium saksenae</name>
    <dbReference type="NCBI Taxonomy" id="468837"/>
    <lineage>
        <taxon>Eukaryota</taxon>
        <taxon>Fungi</taxon>
        <taxon>Dikarya</taxon>
        <taxon>Ascomycota</taxon>
        <taxon>Pezizomycotina</taxon>
        <taxon>Sordariomycetes</taxon>
        <taxon>Hypocreomycetidae</taxon>
        <taxon>Hypocreales</taxon>
        <taxon>Cordycipitaceae</taxon>
        <taxon>Lecanicillium</taxon>
    </lineage>
</organism>
<accession>A0ACC1RB01</accession>
<keyword evidence="2" id="KW-1185">Reference proteome</keyword>